<dbReference type="GO" id="GO:0070733">
    <property type="term" value="F:AMPylase activity"/>
    <property type="evidence" value="ECO:0007669"/>
    <property type="project" value="UniProtKB-EC"/>
</dbReference>
<evidence type="ECO:0000256" key="6">
    <source>
        <dbReference type="ARBA" id="ARBA00047939"/>
    </source>
</evidence>
<name>A0A2T7ALA4_9ENTR</name>
<keyword evidence="3" id="KW-0547">Nucleotide-binding</keyword>
<dbReference type="PROSITE" id="PS51459">
    <property type="entry name" value="FIDO"/>
    <property type="match status" value="1"/>
</dbReference>
<dbReference type="NCBIfam" id="NF007672">
    <property type="entry name" value="PRK10347.1"/>
    <property type="match status" value="1"/>
</dbReference>
<evidence type="ECO:0000313" key="9">
    <source>
        <dbReference type="EMBL" id="KAB0883040.1"/>
    </source>
</evidence>
<dbReference type="RefSeq" id="WP_075193944.1">
    <property type="nucleotide sequence ID" value="NZ_JADKNN010000023.1"/>
</dbReference>
<dbReference type="Proteomes" id="UP000469927">
    <property type="component" value="Unassembled WGS sequence"/>
</dbReference>
<protein>
    <recommendedName>
        <fullName evidence="5">protein adenylyltransferase</fullName>
        <ecNumber evidence="5">2.7.7.108</ecNumber>
    </recommendedName>
</protein>
<dbReference type="EC" id="2.7.7.108" evidence="5"/>
<dbReference type="PANTHER" id="PTHR39560">
    <property type="entry name" value="PROTEIN ADENYLYLTRANSFERASE FIC-RELATED"/>
    <property type="match status" value="1"/>
</dbReference>
<dbReference type="OrthoDB" id="9807853at2"/>
<dbReference type="PANTHER" id="PTHR39560:SF1">
    <property type="entry name" value="PROTEIN ADENYLYLTRANSFERASE FIC-RELATED"/>
    <property type="match status" value="1"/>
</dbReference>
<keyword evidence="12" id="KW-1185">Reference proteome</keyword>
<dbReference type="EMBL" id="WAGD01000017">
    <property type="protein sequence ID" value="KAB0883040.1"/>
    <property type="molecule type" value="Genomic_DNA"/>
</dbReference>
<keyword evidence="2" id="KW-0548">Nucleotidyltransferase</keyword>
<evidence type="ECO:0000313" key="11">
    <source>
        <dbReference type="Proteomes" id="UP000244378"/>
    </source>
</evidence>
<reference evidence="9 12" key="2">
    <citation type="submission" date="2019-08" db="EMBL/GenBank/DDBJ databases">
        <title>Prevalence, distribution, and phylogeny of type two toxin-antitoxin genes possessed by Cronobacter species where C. sakazakii homologs follow sequence type lineages.</title>
        <authorList>
            <person name="Finkelstein S."/>
            <person name="Negrete F."/>
            <person name="Jang H."/>
            <person name="Gopinath G.R."/>
            <person name="Tall B.D."/>
        </authorList>
    </citation>
    <scope>NUCLEOTIDE SEQUENCE [LARGE SCALE GENOMIC DNA]</scope>
    <source>
        <strain evidence="9 12">MOD1_GK1257</strain>
    </source>
</reference>
<evidence type="ECO:0000256" key="5">
    <source>
        <dbReference type="ARBA" id="ARBA00034531"/>
    </source>
</evidence>
<dbReference type="Gene3D" id="1.10.3290.10">
    <property type="entry name" value="Fido-like domain"/>
    <property type="match status" value="1"/>
</dbReference>
<evidence type="ECO:0000256" key="4">
    <source>
        <dbReference type="ARBA" id="ARBA00022840"/>
    </source>
</evidence>
<dbReference type="SUPFAM" id="SSF140931">
    <property type="entry name" value="Fic-like"/>
    <property type="match status" value="1"/>
</dbReference>
<comment type="catalytic activity">
    <reaction evidence="7">
        <text>L-tyrosyl-[protein] + ATP = O-(5'-adenylyl)-L-tyrosyl-[protein] + diphosphate</text>
        <dbReference type="Rhea" id="RHEA:54288"/>
        <dbReference type="Rhea" id="RHEA-COMP:10136"/>
        <dbReference type="Rhea" id="RHEA-COMP:13846"/>
        <dbReference type="ChEBI" id="CHEBI:30616"/>
        <dbReference type="ChEBI" id="CHEBI:33019"/>
        <dbReference type="ChEBI" id="CHEBI:46858"/>
        <dbReference type="ChEBI" id="CHEBI:83624"/>
        <dbReference type="EC" id="2.7.7.108"/>
    </reaction>
</comment>
<comment type="caution">
    <text evidence="10">The sequence shown here is derived from an EMBL/GenBank/DDBJ whole genome shotgun (WGS) entry which is preliminary data.</text>
</comment>
<dbReference type="Proteomes" id="UP000244378">
    <property type="component" value="Unassembled WGS sequence"/>
</dbReference>
<organism evidence="10 11">
    <name type="scientific">Cronobacter muytjensii</name>
    <dbReference type="NCBI Taxonomy" id="413501"/>
    <lineage>
        <taxon>Bacteria</taxon>
        <taxon>Pseudomonadati</taxon>
        <taxon>Pseudomonadota</taxon>
        <taxon>Gammaproteobacteria</taxon>
        <taxon>Enterobacterales</taxon>
        <taxon>Enterobacteriaceae</taxon>
        <taxon>Cronobacter</taxon>
    </lineage>
</organism>
<dbReference type="EMBL" id="MSAE01000045">
    <property type="protein sequence ID" value="PUX09530.1"/>
    <property type="molecule type" value="Genomic_DNA"/>
</dbReference>
<evidence type="ECO:0000256" key="1">
    <source>
        <dbReference type="ARBA" id="ARBA00022679"/>
    </source>
</evidence>
<dbReference type="AlphaFoldDB" id="A0A2T7ALA4"/>
<comment type="catalytic activity">
    <reaction evidence="6">
        <text>L-threonyl-[protein] + ATP = 3-O-(5'-adenylyl)-L-threonyl-[protein] + diphosphate</text>
        <dbReference type="Rhea" id="RHEA:54292"/>
        <dbReference type="Rhea" id="RHEA-COMP:11060"/>
        <dbReference type="Rhea" id="RHEA-COMP:13847"/>
        <dbReference type="ChEBI" id="CHEBI:30013"/>
        <dbReference type="ChEBI" id="CHEBI:30616"/>
        <dbReference type="ChEBI" id="CHEBI:33019"/>
        <dbReference type="ChEBI" id="CHEBI:138113"/>
        <dbReference type="EC" id="2.7.7.108"/>
    </reaction>
</comment>
<sequence length="200" mass="22966">MSDKFGDGRDPYFWSGSDVLRNRLNIHAAQDLQHAERELTSLRAATLELGPVQRGLPHLCAIHRQLFQDIYEWAGELREVDIYQGDTRFAHFEYLEKEGNALMQALEDEDYLVGLEHDEFVARLAHYYCEINVLHPFRIGTGRAQRVFFEQLALHAGYTLDWRDIDVDAWRAANQAGAMGDLAPLEKIFVSVVSEARESE</sequence>
<accession>A0A2T7ALA4</accession>
<dbReference type="Pfam" id="PF02661">
    <property type="entry name" value="Fic"/>
    <property type="match status" value="1"/>
</dbReference>
<reference evidence="10 11" key="1">
    <citation type="submission" date="2016-12" db="EMBL/GenBank/DDBJ databases">
        <title>Analysis of the Molecular Diversity Among Cronobacter Species Isolated from Filth Flies Using a Pan Genomic DNA Microarray.</title>
        <authorList>
            <person name="Pava-Ripoll M."/>
            <person name="Tall B."/>
            <person name="Farber J."/>
            <person name="Fanning S."/>
            <person name="Lehner A."/>
            <person name="Stephan R."/>
            <person name="Pagotto F."/>
            <person name="Iverson C."/>
            <person name="Ziobro G."/>
            <person name="Miller A."/>
            <person name="Pearson R."/>
            <person name="Yan Q."/>
            <person name="Kim M."/>
            <person name="Jeong S."/>
            <person name="Park J."/>
            <person name="Jun S."/>
            <person name="Choi H."/>
            <person name="Chung T."/>
            <person name="Yoo Y."/>
            <person name="Park E."/>
            <person name="Hwang S."/>
            <person name="Lee B."/>
            <person name="Sathyamoorthy V."/>
            <person name="Carter L."/>
            <person name="Mammel M."/>
            <person name="Jackson S."/>
            <person name="Kothary M."/>
            <person name="Patel I."/>
            <person name="Grim C."/>
            <person name="Gopinath G."/>
            <person name="Gangiredla J."/>
            <person name="Chase H."/>
        </authorList>
    </citation>
    <scope>NUCLEOTIDE SEQUENCE [LARGE SCALE GENOMIC DNA]</scope>
    <source>
        <strain evidence="10 11">MOD1-Md1s</strain>
    </source>
</reference>
<evidence type="ECO:0000256" key="7">
    <source>
        <dbReference type="ARBA" id="ARBA00048696"/>
    </source>
</evidence>
<dbReference type="InterPro" id="IPR036597">
    <property type="entry name" value="Fido-like_dom_sf"/>
</dbReference>
<evidence type="ECO:0000313" key="12">
    <source>
        <dbReference type="Proteomes" id="UP000469927"/>
    </source>
</evidence>
<evidence type="ECO:0000256" key="3">
    <source>
        <dbReference type="ARBA" id="ARBA00022741"/>
    </source>
</evidence>
<keyword evidence="4" id="KW-0067">ATP-binding</keyword>
<dbReference type="GO" id="GO:0051302">
    <property type="term" value="P:regulation of cell division"/>
    <property type="evidence" value="ECO:0007669"/>
    <property type="project" value="TreeGrafter"/>
</dbReference>
<proteinExistence type="predicted"/>
<gene>
    <name evidence="10" type="ORF">AUN14_18735</name>
    <name evidence="9" type="ORF">FZI19_07525</name>
</gene>
<evidence type="ECO:0000259" key="8">
    <source>
        <dbReference type="PROSITE" id="PS51459"/>
    </source>
</evidence>
<dbReference type="InterPro" id="IPR003812">
    <property type="entry name" value="Fido"/>
</dbReference>
<feature type="domain" description="Fido" evidence="8">
    <location>
        <begin position="54"/>
        <end position="191"/>
    </location>
</feature>
<keyword evidence="1 10" id="KW-0808">Transferase</keyword>
<evidence type="ECO:0000313" key="10">
    <source>
        <dbReference type="EMBL" id="PUX09530.1"/>
    </source>
</evidence>
<evidence type="ECO:0000256" key="2">
    <source>
        <dbReference type="ARBA" id="ARBA00022695"/>
    </source>
</evidence>
<dbReference type="GO" id="GO:0005524">
    <property type="term" value="F:ATP binding"/>
    <property type="evidence" value="ECO:0007669"/>
    <property type="project" value="UniProtKB-KW"/>
</dbReference>